<dbReference type="GO" id="GO:0030497">
    <property type="term" value="P:fatty acid elongation"/>
    <property type="evidence" value="ECO:0007669"/>
    <property type="project" value="TreeGrafter"/>
</dbReference>
<dbReference type="EMBL" id="VXRG01000121">
    <property type="protein sequence ID" value="MXY94715.1"/>
    <property type="molecule type" value="Genomic_DNA"/>
</dbReference>
<dbReference type="AlphaFoldDB" id="A0A6B0YX22"/>
<dbReference type="PRINTS" id="PR00081">
    <property type="entry name" value="GDHRDH"/>
</dbReference>
<gene>
    <name evidence="3" type="ORF">F4Y42_14855</name>
</gene>
<organism evidence="3">
    <name type="scientific">Caldilineaceae bacterium SB0664_bin_27</name>
    <dbReference type="NCBI Taxonomy" id="2605260"/>
    <lineage>
        <taxon>Bacteria</taxon>
        <taxon>Bacillati</taxon>
        <taxon>Chloroflexota</taxon>
        <taxon>Caldilineae</taxon>
        <taxon>Caldilineales</taxon>
        <taxon>Caldilineaceae</taxon>
    </lineage>
</organism>
<comment type="similarity">
    <text evidence="1">Belongs to the short-chain dehydrogenases/reductases (SDR) family.</text>
</comment>
<dbReference type="PRINTS" id="PR00080">
    <property type="entry name" value="SDRFAMILY"/>
</dbReference>
<comment type="caution">
    <text evidence="3">The sequence shown here is derived from an EMBL/GenBank/DDBJ whole genome shotgun (WGS) entry which is preliminary data.</text>
</comment>
<keyword evidence="2" id="KW-0560">Oxidoreductase</keyword>
<dbReference type="Pfam" id="PF13561">
    <property type="entry name" value="adh_short_C2"/>
    <property type="match status" value="1"/>
</dbReference>
<dbReference type="CDD" id="cd05233">
    <property type="entry name" value="SDR_c"/>
    <property type="match status" value="1"/>
</dbReference>
<dbReference type="GO" id="GO:0016616">
    <property type="term" value="F:oxidoreductase activity, acting on the CH-OH group of donors, NAD or NADP as acceptor"/>
    <property type="evidence" value="ECO:0007669"/>
    <property type="project" value="TreeGrafter"/>
</dbReference>
<name>A0A6B0YX22_9CHLR</name>
<dbReference type="SUPFAM" id="SSF51735">
    <property type="entry name" value="NAD(P)-binding Rossmann-fold domains"/>
    <property type="match status" value="1"/>
</dbReference>
<proteinExistence type="inferred from homology"/>
<dbReference type="PANTHER" id="PTHR42760:SF40">
    <property type="entry name" value="3-OXOACYL-[ACYL-CARRIER-PROTEIN] REDUCTASE, CHLOROPLASTIC"/>
    <property type="match status" value="1"/>
</dbReference>
<evidence type="ECO:0000313" key="3">
    <source>
        <dbReference type="EMBL" id="MXY94715.1"/>
    </source>
</evidence>
<reference evidence="3" key="1">
    <citation type="submission" date="2019-09" db="EMBL/GenBank/DDBJ databases">
        <title>Characterisation of the sponge microbiome using genome-centric metagenomics.</title>
        <authorList>
            <person name="Engelberts J.P."/>
            <person name="Robbins S.J."/>
            <person name="De Goeij J.M."/>
            <person name="Aranda M."/>
            <person name="Bell S.C."/>
            <person name="Webster N.S."/>
        </authorList>
    </citation>
    <scope>NUCLEOTIDE SEQUENCE</scope>
    <source>
        <strain evidence="3">SB0664_bin_27</strain>
    </source>
</reference>
<evidence type="ECO:0000256" key="1">
    <source>
        <dbReference type="ARBA" id="ARBA00006484"/>
    </source>
</evidence>
<evidence type="ECO:0000256" key="2">
    <source>
        <dbReference type="ARBA" id="ARBA00023002"/>
    </source>
</evidence>
<dbReference type="FunFam" id="3.40.50.720:FF:000084">
    <property type="entry name" value="Short-chain dehydrogenase reductase"/>
    <property type="match status" value="1"/>
</dbReference>
<sequence>MPRLGRITPTHDPPAAIHKIICHRMGNSLLPHRVLGKKRRDGLAYLTHLSPPQPNDCRDRLVSCSSPLQHSASHTATCSRFTYHVYHCPNLIFEFAVCALLRHHDSRTGSTQYVIEGETMKLANKVALVTGGARGLGRAYVLHLARLGADVVINDVDLNAAQEYDEELSAESVAAEVEALGRRGLGIEADVTDKAAVEAMMQEIIEAFGQIDILVNNAGGMLHAPPNNSAATAPPDHYQYIMDINLTGTIFCCQAAAPYMQAAGSGRIVNTASQAGIWCGRIGGGMAYKVAKAGVIHYTRVLAAELGPHNIHVNCIAPGFTLSSRAVAGGRNSPEVRDRLLKDIPLGRLGVPEDCAKVVEFLVTDLSDYVTGQCIPVCGGYVAF</sequence>
<accession>A0A6B0YX22</accession>
<dbReference type="Gene3D" id="3.40.50.720">
    <property type="entry name" value="NAD(P)-binding Rossmann-like Domain"/>
    <property type="match status" value="1"/>
</dbReference>
<protein>
    <submittedName>
        <fullName evidence="3">3-oxoacyl-ACP reductase FabG</fullName>
    </submittedName>
</protein>
<dbReference type="PANTHER" id="PTHR42760">
    <property type="entry name" value="SHORT-CHAIN DEHYDROGENASES/REDUCTASES FAMILY MEMBER"/>
    <property type="match status" value="1"/>
</dbReference>
<dbReference type="NCBIfam" id="NF005559">
    <property type="entry name" value="PRK07231.1"/>
    <property type="match status" value="1"/>
</dbReference>
<dbReference type="InterPro" id="IPR002347">
    <property type="entry name" value="SDR_fam"/>
</dbReference>
<dbReference type="InterPro" id="IPR036291">
    <property type="entry name" value="NAD(P)-bd_dom_sf"/>
</dbReference>